<dbReference type="CDD" id="cd09272">
    <property type="entry name" value="RNase_HI_RT_Ty1"/>
    <property type="match status" value="1"/>
</dbReference>
<name>A0A699IKR9_TANCI</name>
<dbReference type="PANTHER" id="PTHR11439:SF495">
    <property type="entry name" value="REVERSE TRANSCRIPTASE, RNA-DEPENDENT DNA POLYMERASE-RELATED"/>
    <property type="match status" value="1"/>
</dbReference>
<feature type="non-terminal residue" evidence="2">
    <location>
        <position position="1"/>
    </location>
</feature>
<protein>
    <submittedName>
        <fullName evidence="2">Putative ribonuclease H-like domain-containing protein</fullName>
    </submittedName>
</protein>
<gene>
    <name evidence="2" type="ORF">Tci_530502</name>
</gene>
<proteinExistence type="predicted"/>
<organism evidence="2">
    <name type="scientific">Tanacetum cinerariifolium</name>
    <name type="common">Dalmatian daisy</name>
    <name type="synonym">Chrysanthemum cinerariifolium</name>
    <dbReference type="NCBI Taxonomy" id="118510"/>
    <lineage>
        <taxon>Eukaryota</taxon>
        <taxon>Viridiplantae</taxon>
        <taxon>Streptophyta</taxon>
        <taxon>Embryophyta</taxon>
        <taxon>Tracheophyta</taxon>
        <taxon>Spermatophyta</taxon>
        <taxon>Magnoliopsida</taxon>
        <taxon>eudicotyledons</taxon>
        <taxon>Gunneridae</taxon>
        <taxon>Pentapetalae</taxon>
        <taxon>asterids</taxon>
        <taxon>campanulids</taxon>
        <taxon>Asterales</taxon>
        <taxon>Asteraceae</taxon>
        <taxon>Asteroideae</taxon>
        <taxon>Anthemideae</taxon>
        <taxon>Anthemidinae</taxon>
        <taxon>Tanacetum</taxon>
    </lineage>
</organism>
<feature type="domain" description="Reverse transcriptase Ty1/copia-type" evidence="1">
    <location>
        <begin position="1"/>
        <end position="201"/>
    </location>
</feature>
<evidence type="ECO:0000259" key="1">
    <source>
        <dbReference type="Pfam" id="PF07727"/>
    </source>
</evidence>
<dbReference type="EMBL" id="BKCJ010297015">
    <property type="protein sequence ID" value="GEZ58529.1"/>
    <property type="molecule type" value="Genomic_DNA"/>
</dbReference>
<accession>A0A699IKR9</accession>
<dbReference type="SUPFAM" id="SSF56672">
    <property type="entry name" value="DNA/RNA polymerases"/>
    <property type="match status" value="1"/>
</dbReference>
<dbReference type="AlphaFoldDB" id="A0A699IKR9"/>
<sequence>TKWVFRNKNDERGIVIRNKARLVSQGHTQEEGINYEEDFAPVVRIEAIRLFLAYASFTGFMVYQMDVKSAFLYGTIEEEVYVCEPLGFQDPNHPDKVYKVVKALYGLHQAPRAWYETLANYLLENGFQRGKIDQTLFIKRQKGDILLAQIYVDDIIFGAINKDLCKSFEKLMKDKFQMSSMGELTFFLGLYENQTSTPIDIEKPLLKDPDGEDVDVHTYRLMIGLLMYLTSSRPDIMFAVCVCACFQVTLKASHLHVVERIFRYLKGKPHLGLWYPKDSPFDLVAYSESDYAGASLDRKSKIRGCQFLGCKLISWQCKKQTAVATSSTKPEYVAVASCCAQVLWVQNQLLDYGYNILHTVVLSEMESLQKDVTCLIYLKCWLPHHTTNDFQFTMSNPHKNWLVQIKRSLVKTHQIH</sequence>
<dbReference type="InterPro" id="IPR013103">
    <property type="entry name" value="RVT_2"/>
</dbReference>
<evidence type="ECO:0000313" key="2">
    <source>
        <dbReference type="EMBL" id="GEZ58529.1"/>
    </source>
</evidence>
<dbReference type="PANTHER" id="PTHR11439">
    <property type="entry name" value="GAG-POL-RELATED RETROTRANSPOSON"/>
    <property type="match status" value="1"/>
</dbReference>
<dbReference type="InterPro" id="IPR043502">
    <property type="entry name" value="DNA/RNA_pol_sf"/>
</dbReference>
<comment type="caution">
    <text evidence="2">The sequence shown here is derived from an EMBL/GenBank/DDBJ whole genome shotgun (WGS) entry which is preliminary data.</text>
</comment>
<reference evidence="2" key="1">
    <citation type="journal article" date="2019" name="Sci. Rep.">
        <title>Draft genome of Tanacetum cinerariifolium, the natural source of mosquito coil.</title>
        <authorList>
            <person name="Yamashiro T."/>
            <person name="Shiraishi A."/>
            <person name="Satake H."/>
            <person name="Nakayama K."/>
        </authorList>
    </citation>
    <scope>NUCLEOTIDE SEQUENCE</scope>
</reference>
<dbReference type="Pfam" id="PF07727">
    <property type="entry name" value="RVT_2"/>
    <property type="match status" value="1"/>
</dbReference>